<evidence type="ECO:0008006" key="3">
    <source>
        <dbReference type="Google" id="ProtNLM"/>
    </source>
</evidence>
<dbReference type="SUPFAM" id="SSF53335">
    <property type="entry name" value="S-adenosyl-L-methionine-dependent methyltransferases"/>
    <property type="match status" value="1"/>
</dbReference>
<dbReference type="RefSeq" id="WP_120182222.1">
    <property type="nucleotide sequence ID" value="NZ_MBTA01000025.1"/>
</dbReference>
<sequence length="238" mass="27651">MEKKQIISYFTNRYTLNKEQQLYLAIHAKRYQTVLSWLADKHFNRVLDIGPSYLSELLQNHLQKPITLMGFDAEESVGGHLPSLEILSNNHFIQQNLNDWATDAQSPKYDLIICGEILEHLYSAPQKLFQNLYKSLNTGGFLILQTPNAVALRKRISLLIGINPFEMPRENQKNPGHYREYTPNELRKLARANGFCIQKLILDEYFEYPSWQSKVYRNVKSLIPANLRSGITIILQKK</sequence>
<accession>A0A419S564</accession>
<dbReference type="InterPro" id="IPR029063">
    <property type="entry name" value="SAM-dependent_MTases_sf"/>
</dbReference>
<dbReference type="Pfam" id="PF13489">
    <property type="entry name" value="Methyltransf_23"/>
    <property type="match status" value="1"/>
</dbReference>
<reference evidence="1 2" key="1">
    <citation type="submission" date="2016-07" db="EMBL/GenBank/DDBJ databases">
        <title>Genome of Pelobium manganitolerans.</title>
        <authorList>
            <person name="Wu S."/>
            <person name="Wang G."/>
        </authorList>
    </citation>
    <scope>NUCLEOTIDE SEQUENCE [LARGE SCALE GENOMIC DNA]</scope>
    <source>
        <strain evidence="1 2">YS-25</strain>
    </source>
</reference>
<dbReference type="OrthoDB" id="9789123at2"/>
<dbReference type="Proteomes" id="UP000283433">
    <property type="component" value="Unassembled WGS sequence"/>
</dbReference>
<dbReference type="Gene3D" id="3.40.50.150">
    <property type="entry name" value="Vaccinia Virus protein VP39"/>
    <property type="match status" value="1"/>
</dbReference>
<protein>
    <recommendedName>
        <fullName evidence="3">Methyltransferase type 12</fullName>
    </recommendedName>
</protein>
<evidence type="ECO:0000313" key="1">
    <source>
        <dbReference type="EMBL" id="RKD15255.1"/>
    </source>
</evidence>
<organism evidence="1 2">
    <name type="scientific">Pelobium manganitolerans</name>
    <dbReference type="NCBI Taxonomy" id="1842495"/>
    <lineage>
        <taxon>Bacteria</taxon>
        <taxon>Pseudomonadati</taxon>
        <taxon>Bacteroidota</taxon>
        <taxon>Sphingobacteriia</taxon>
        <taxon>Sphingobacteriales</taxon>
        <taxon>Sphingobacteriaceae</taxon>
        <taxon>Pelobium</taxon>
    </lineage>
</organism>
<dbReference type="EMBL" id="MBTA01000025">
    <property type="protein sequence ID" value="RKD15255.1"/>
    <property type="molecule type" value="Genomic_DNA"/>
</dbReference>
<evidence type="ECO:0000313" key="2">
    <source>
        <dbReference type="Proteomes" id="UP000283433"/>
    </source>
</evidence>
<name>A0A419S564_9SPHI</name>
<keyword evidence="2" id="KW-1185">Reference proteome</keyword>
<dbReference type="AlphaFoldDB" id="A0A419S564"/>
<dbReference type="PANTHER" id="PTHR43861">
    <property type="entry name" value="TRANS-ACONITATE 2-METHYLTRANSFERASE-RELATED"/>
    <property type="match status" value="1"/>
</dbReference>
<gene>
    <name evidence="1" type="ORF">BCY91_07025</name>
</gene>
<dbReference type="CDD" id="cd02440">
    <property type="entry name" value="AdoMet_MTases"/>
    <property type="match status" value="1"/>
</dbReference>
<comment type="caution">
    <text evidence="1">The sequence shown here is derived from an EMBL/GenBank/DDBJ whole genome shotgun (WGS) entry which is preliminary data.</text>
</comment>
<proteinExistence type="predicted"/>